<geneLocation type="plasmid" evidence="1">
    <name>pRSPA02</name>
</geneLocation>
<organism evidence="1">
    <name type="scientific">Cereibacter sphaeroides (strain ATCC 17025 / ATH 2.4.3)</name>
    <name type="common">Rhodobacter sphaeroides</name>
    <dbReference type="NCBI Taxonomy" id="349102"/>
    <lineage>
        <taxon>Bacteria</taxon>
        <taxon>Pseudomonadati</taxon>
        <taxon>Pseudomonadota</taxon>
        <taxon>Alphaproteobacteria</taxon>
        <taxon>Rhodobacterales</taxon>
        <taxon>Paracoccaceae</taxon>
        <taxon>Cereibacter</taxon>
    </lineage>
</organism>
<gene>
    <name evidence="1" type="ordered locus">Rsph17025_4206</name>
</gene>
<protein>
    <submittedName>
        <fullName evidence="1">Uncharacterized protein</fullName>
    </submittedName>
</protein>
<evidence type="ECO:0000313" key="1">
    <source>
        <dbReference type="EMBL" id="ABP73056.1"/>
    </source>
</evidence>
<name>A4X092_CERS5</name>
<dbReference type="EMBL" id="CP000663">
    <property type="protein sequence ID" value="ABP73056.1"/>
    <property type="molecule type" value="Genomic_DNA"/>
</dbReference>
<sequence length="136" mass="15583">MSHSHRQVSTCEDRQRRGHGRALLHAIRRWGERFRSSCESRHHAGPAGACSGRMPQPRPLVLMTTDDLSENRQHLFPKPLLQSGHDHRIGSRQQACGRENRERMALALMKGEIGKPVRRLIPEPFQGSFGRNRHPM</sequence>
<keyword evidence="1" id="KW-0614">Plasmid</keyword>
<dbReference type="BioCyc" id="RSPH349102:G1G8M-4340-MONOMER"/>
<reference evidence="1" key="1">
    <citation type="submission" date="2007-04" db="EMBL/GenBank/DDBJ databases">
        <title>Complete sequence of plasmid pRSPA02 of Rhodobacter sphaeroides ATCC 17025.</title>
        <authorList>
            <consortium name="US DOE Joint Genome Institute"/>
            <person name="Copeland A."/>
            <person name="Lucas S."/>
            <person name="Lapidus A."/>
            <person name="Barry K."/>
            <person name="Detter J.C."/>
            <person name="Glavina del Rio T."/>
            <person name="Hammon N."/>
            <person name="Israni S."/>
            <person name="Dalin E."/>
            <person name="Tice H."/>
            <person name="Pitluck S."/>
            <person name="Chertkov O."/>
            <person name="Brettin T."/>
            <person name="Bruce D."/>
            <person name="Han C."/>
            <person name="Schmutz J."/>
            <person name="Larimer F."/>
            <person name="Land M."/>
            <person name="Hauser L."/>
            <person name="Kyrpides N."/>
            <person name="Kim E."/>
            <person name="Richardson P."/>
            <person name="Mackenzie C."/>
            <person name="Choudhary M."/>
            <person name="Donohue T.J."/>
            <person name="Kaplan S."/>
        </authorList>
    </citation>
    <scope>NUCLEOTIDE SEQUENCE [LARGE SCALE GENOMIC DNA]</scope>
    <source>
        <strain evidence="1">ATCC 17025</strain>
        <plasmid evidence="1">pRSPA02</plasmid>
    </source>
</reference>
<dbReference type="HOGENOM" id="CLU_1873844_0_0_5"/>
<dbReference type="KEGG" id="rsq:Rsph17025_4206"/>
<accession>A4X092</accession>
<proteinExistence type="predicted"/>
<dbReference type="AlphaFoldDB" id="A4X092"/>